<dbReference type="GO" id="GO:0008061">
    <property type="term" value="F:chitin binding"/>
    <property type="evidence" value="ECO:0007669"/>
    <property type="project" value="InterPro"/>
</dbReference>
<dbReference type="GO" id="GO:0005576">
    <property type="term" value="C:extracellular region"/>
    <property type="evidence" value="ECO:0007669"/>
    <property type="project" value="InterPro"/>
</dbReference>
<feature type="compositionally biased region" description="Low complexity" evidence="1">
    <location>
        <begin position="677"/>
        <end position="727"/>
    </location>
</feature>
<name>A0A1W0WF78_HYPEX</name>
<feature type="compositionally biased region" description="Polar residues" evidence="1">
    <location>
        <begin position="113"/>
        <end position="130"/>
    </location>
</feature>
<dbReference type="Pfam" id="PF01607">
    <property type="entry name" value="CBM_14"/>
    <property type="match status" value="1"/>
</dbReference>
<dbReference type="Proteomes" id="UP000192578">
    <property type="component" value="Unassembled WGS sequence"/>
</dbReference>
<feature type="signal peptide" evidence="2">
    <location>
        <begin position="1"/>
        <end position="27"/>
    </location>
</feature>
<sequence>MARIGPSNKLGLLILYLVCGIFGLAFADDQTTTAVPATTLEPPVTWFECPDQYSYHPHPQNCTEYLICVFGKPYLRACAGGLNWNDMLKICDWPNAKTNCQQIDDNTAYRPMNSPTVTEPPVQSDQTSNPYGGFESSGLQNFKPDEDAAQSQLTQYAGKKVVYFEAAPGDEPNDSAGSKLQSQLAGPGNEDQQGMRDQRGNNDGQGQGRRQQAGPTPRSTQDEVMPFGQIQRSNGQQNKAAGRPLGMSSWDTGNEDPFPSQQPRPMPASQSDHGDRDASASQKSGPPPQPQKPTKPKGAPPQPEVPKGNPPPWIQMALAKKKQNGGRVPAAQLPPPPPPPKANQNEWSRDTDDSQQQQPSQTQQSSPPAQQQNSPPKGAPQQRPPPQSQQRTPPRNQRPTFAPIPVTPSPAAPSRDNQRPRPHIPSHDDESHGYMGDDPSDEPPKGLGGRRPPGPLPGRRPNDQSAGGPQPQSYQMPEESNGPGSAKYSRPGSPQSRPNVRPAPSHGQDGQQPSGPSGYGRPRPSPNQDQSGDDGDSQSDHGQEPNRAVRPSMRQKPQGPPSSDADDDSRPPPRPSSAGPPRRQPSPTNGSPSRSRFPGQRGQPSPPSQSNSPWAAGVNTAFPLGSEEDDQQPPRSPASSWNARPSASTFGSDEFGASSLSEPNAQFLFSANGQRNGRPSSSDGRPSSSDGGPSSSDGRPSSSDGGPSSSDGGPSSSDGRPASSDGSFGFPQRPSVQQVNGKLDAFRTASASSFPGRPHVQRQQSSGQFSRPPPKSSDGSDGGSDFATGERSVQDQISQLRHDAFPSFGDMGDQQGGSRQWSGFGDSQQESRDHQVSPSDFSGSQTDSGPSSSDGGEPESSRPTRSMMQRVSGDNHDDDREQQQSPTNFDYQRFYVGI</sequence>
<dbReference type="OrthoDB" id="6020543at2759"/>
<dbReference type="EMBL" id="MTYJ01000115">
    <property type="protein sequence ID" value="OQV13827.1"/>
    <property type="molecule type" value="Genomic_DNA"/>
</dbReference>
<feature type="compositionally biased region" description="Polar residues" evidence="1">
    <location>
        <begin position="230"/>
        <end position="239"/>
    </location>
</feature>
<feature type="domain" description="Chitin-binding type-2" evidence="3">
    <location>
        <begin position="46"/>
        <end position="102"/>
    </location>
</feature>
<reference evidence="5" key="1">
    <citation type="submission" date="2017-01" db="EMBL/GenBank/DDBJ databases">
        <title>Comparative genomics of anhydrobiosis in the tardigrade Hypsibius dujardini.</title>
        <authorList>
            <person name="Yoshida Y."/>
            <person name="Koutsovoulos G."/>
            <person name="Laetsch D."/>
            <person name="Stevens L."/>
            <person name="Kumar S."/>
            <person name="Horikawa D."/>
            <person name="Ishino K."/>
            <person name="Komine S."/>
            <person name="Tomita M."/>
            <person name="Blaxter M."/>
            <person name="Arakawa K."/>
        </authorList>
    </citation>
    <scope>NUCLEOTIDE SEQUENCE [LARGE SCALE GENOMIC DNA]</scope>
    <source>
        <strain evidence="5">Z151</strain>
    </source>
</reference>
<evidence type="ECO:0000313" key="4">
    <source>
        <dbReference type="EMBL" id="OQV13827.1"/>
    </source>
</evidence>
<dbReference type="SMART" id="SM00494">
    <property type="entry name" value="ChtBD2"/>
    <property type="match status" value="1"/>
</dbReference>
<comment type="caution">
    <text evidence="4">The sequence shown here is derived from an EMBL/GenBank/DDBJ whole genome shotgun (WGS) entry which is preliminary data.</text>
</comment>
<feature type="region of interest" description="Disordered" evidence="1">
    <location>
        <begin position="167"/>
        <end position="898"/>
    </location>
</feature>
<accession>A0A1W0WF78</accession>
<feature type="compositionally biased region" description="Low complexity" evidence="1">
    <location>
        <begin position="388"/>
        <end position="399"/>
    </location>
</feature>
<keyword evidence="5" id="KW-1185">Reference proteome</keyword>
<feature type="compositionally biased region" description="Basic and acidic residues" evidence="1">
    <location>
        <begin position="873"/>
        <end position="882"/>
    </location>
</feature>
<gene>
    <name evidence="4" type="ORF">BV898_11936</name>
</gene>
<evidence type="ECO:0000256" key="2">
    <source>
        <dbReference type="SAM" id="SignalP"/>
    </source>
</evidence>
<feature type="compositionally biased region" description="Pro residues" evidence="1">
    <location>
        <begin position="332"/>
        <end position="341"/>
    </location>
</feature>
<feature type="compositionally biased region" description="Polar residues" evidence="1">
    <location>
        <begin position="816"/>
        <end position="828"/>
    </location>
</feature>
<dbReference type="AlphaFoldDB" id="A0A1W0WF78"/>
<feature type="compositionally biased region" description="Low complexity" evidence="1">
    <location>
        <begin position="201"/>
        <end position="212"/>
    </location>
</feature>
<protein>
    <recommendedName>
        <fullName evidence="3">Chitin-binding type-2 domain-containing protein</fullName>
    </recommendedName>
</protein>
<feature type="compositionally biased region" description="Polar residues" evidence="1">
    <location>
        <begin position="658"/>
        <end position="675"/>
    </location>
</feature>
<feature type="compositionally biased region" description="Polar residues" evidence="1">
    <location>
        <begin position="463"/>
        <end position="475"/>
    </location>
</feature>
<organism evidence="4 5">
    <name type="scientific">Hypsibius exemplaris</name>
    <name type="common">Freshwater tardigrade</name>
    <dbReference type="NCBI Taxonomy" id="2072580"/>
    <lineage>
        <taxon>Eukaryota</taxon>
        <taxon>Metazoa</taxon>
        <taxon>Ecdysozoa</taxon>
        <taxon>Tardigrada</taxon>
        <taxon>Eutardigrada</taxon>
        <taxon>Parachela</taxon>
        <taxon>Hypsibioidea</taxon>
        <taxon>Hypsibiidae</taxon>
        <taxon>Hypsibius</taxon>
    </lineage>
</organism>
<feature type="compositionally biased region" description="Pro residues" evidence="1">
    <location>
        <begin position="285"/>
        <end position="313"/>
    </location>
</feature>
<feature type="compositionally biased region" description="Low complexity" evidence="1">
    <location>
        <begin position="504"/>
        <end position="530"/>
    </location>
</feature>
<keyword evidence="2" id="KW-0732">Signal</keyword>
<dbReference type="Gene3D" id="2.170.140.10">
    <property type="entry name" value="Chitin binding domain"/>
    <property type="match status" value="1"/>
</dbReference>
<feature type="compositionally biased region" description="Polar residues" evidence="1">
    <location>
        <begin position="175"/>
        <end position="184"/>
    </location>
</feature>
<feature type="compositionally biased region" description="Low complexity" evidence="1">
    <location>
        <begin position="354"/>
        <end position="381"/>
    </location>
</feature>
<dbReference type="SUPFAM" id="SSF57625">
    <property type="entry name" value="Invertebrate chitin-binding proteins"/>
    <property type="match status" value="1"/>
</dbReference>
<feature type="compositionally biased region" description="Low complexity" evidence="1">
    <location>
        <begin position="576"/>
        <end position="587"/>
    </location>
</feature>
<feature type="compositionally biased region" description="Low complexity" evidence="1">
    <location>
        <begin position="776"/>
        <end position="785"/>
    </location>
</feature>
<dbReference type="PROSITE" id="PS50940">
    <property type="entry name" value="CHIT_BIND_II"/>
    <property type="match status" value="1"/>
</dbReference>
<evidence type="ECO:0000259" key="3">
    <source>
        <dbReference type="PROSITE" id="PS50940"/>
    </source>
</evidence>
<feature type="compositionally biased region" description="Polar residues" evidence="1">
    <location>
        <begin position="637"/>
        <end position="651"/>
    </location>
</feature>
<feature type="chain" id="PRO_5013094065" description="Chitin-binding type-2 domain-containing protein" evidence="2">
    <location>
        <begin position="28"/>
        <end position="898"/>
    </location>
</feature>
<proteinExistence type="predicted"/>
<dbReference type="InterPro" id="IPR036508">
    <property type="entry name" value="Chitin-bd_dom_sf"/>
</dbReference>
<evidence type="ECO:0000256" key="1">
    <source>
        <dbReference type="SAM" id="MobiDB-lite"/>
    </source>
</evidence>
<dbReference type="InterPro" id="IPR002557">
    <property type="entry name" value="Chitin-bd_dom"/>
</dbReference>
<feature type="region of interest" description="Disordered" evidence="1">
    <location>
        <begin position="106"/>
        <end position="143"/>
    </location>
</feature>
<feature type="compositionally biased region" description="Low complexity" evidence="1">
    <location>
        <begin position="842"/>
        <end position="855"/>
    </location>
</feature>
<evidence type="ECO:0000313" key="5">
    <source>
        <dbReference type="Proteomes" id="UP000192578"/>
    </source>
</evidence>